<dbReference type="KEGG" id="lsp:Bsph_4316"/>
<dbReference type="Proteomes" id="UP000002164">
    <property type="component" value="Chromosome"/>
</dbReference>
<dbReference type="EMBL" id="CP000817">
    <property type="protein sequence ID" value="ACA41775.1"/>
    <property type="molecule type" value="Genomic_DNA"/>
</dbReference>
<name>B1HYQ2_LYSSC</name>
<evidence type="ECO:0000313" key="2">
    <source>
        <dbReference type="Proteomes" id="UP000002164"/>
    </source>
</evidence>
<organism evidence="1 2">
    <name type="scientific">Lysinibacillus sphaericus (strain C3-41)</name>
    <dbReference type="NCBI Taxonomy" id="444177"/>
    <lineage>
        <taxon>Bacteria</taxon>
        <taxon>Bacillati</taxon>
        <taxon>Bacillota</taxon>
        <taxon>Bacilli</taxon>
        <taxon>Bacillales</taxon>
        <taxon>Bacillaceae</taxon>
        <taxon>Lysinibacillus</taxon>
    </lineage>
</organism>
<dbReference type="EnsemblBacteria" id="ACA41775">
    <property type="protein sequence ID" value="ACA41775"/>
    <property type="gene ID" value="Bsph_4316"/>
</dbReference>
<protein>
    <submittedName>
        <fullName evidence="1">Uncharacterized protein</fullName>
    </submittedName>
</protein>
<reference evidence="1 2" key="1">
    <citation type="journal article" date="2008" name="J. Bacteriol.">
        <title>Complete genome sequence of the mosquitocidal bacterium Bacillus sphaericus C3-41 and comparison with those of closely related Bacillus species.</title>
        <authorList>
            <person name="Hu X."/>
            <person name="Fan W."/>
            <person name="Han B."/>
            <person name="Liu H."/>
            <person name="Zheng D."/>
            <person name="Li Q."/>
            <person name="Dong W."/>
            <person name="Yan J."/>
            <person name="Gao M."/>
            <person name="Berry C."/>
            <person name="Yuan Z."/>
        </authorList>
    </citation>
    <scope>NUCLEOTIDE SEQUENCE [LARGE SCALE GENOMIC DNA]</scope>
    <source>
        <strain evidence="1 2">C3-41</strain>
    </source>
</reference>
<proteinExistence type="predicted"/>
<dbReference type="HOGENOM" id="CLU_3201722_0_0_9"/>
<sequence length="48" mass="5324">MECMRKEVDLKKIVSNLSKLGVTATVTKSRLELLKVLTPPTQTPQVQA</sequence>
<dbReference type="InterPro" id="IPR049839">
    <property type="entry name" value="Lmo0850-like"/>
</dbReference>
<evidence type="ECO:0000313" key="1">
    <source>
        <dbReference type="EMBL" id="ACA41775.1"/>
    </source>
</evidence>
<dbReference type="AlphaFoldDB" id="B1HYQ2"/>
<gene>
    <name evidence="1" type="ordered locus">Bsph_4316</name>
</gene>
<dbReference type="NCBIfam" id="NF040845">
    <property type="entry name" value="lmo0850_fam"/>
    <property type="match status" value="1"/>
</dbReference>
<accession>B1HYQ2</accession>